<sequence>MPYIKKSQKTQSTLLDIKSQKCGLRSSVFSVNGNEYTGEWQDNKKHGKGTQVWKKSGAIYDGDWKFGKRDGYGTYSVLLPGTNKYARKYCGGWKNGKKHGYGTYYNSSAVYEGEWSEDYRSGWGRMYYENGDFYEGEWLKDKNHGQGIIIFANGNWYEGTWRQGKKNGNGKFYYSDKGQLYEGIWVDGIPKCGTLSDFGRDEAPTPTKYPVPQVLHFDFYSHTSDLTQSDNNGQQSSVPMHYCGLKYEHIFFFKLHLVDMQLVLREARSAYLDEC</sequence>
<dbReference type="Ensembl" id="ENSDLAT00005084515.1">
    <property type="protein sequence ID" value="ENSDLAP00005066097.1"/>
    <property type="gene ID" value="ENSDLAG00005030463.1"/>
</dbReference>
<reference evidence="6" key="1">
    <citation type="submission" date="2025-08" db="UniProtKB">
        <authorList>
            <consortium name="Ensembl"/>
        </authorList>
    </citation>
    <scope>IDENTIFICATION</scope>
</reference>
<evidence type="ECO:0000256" key="2">
    <source>
        <dbReference type="ARBA" id="ARBA00022737"/>
    </source>
</evidence>
<evidence type="ECO:0000313" key="6">
    <source>
        <dbReference type="Ensembl" id="ENSDLAP00005066097.1"/>
    </source>
</evidence>
<evidence type="ECO:0000313" key="7">
    <source>
        <dbReference type="Proteomes" id="UP000694389"/>
    </source>
</evidence>
<keyword evidence="3" id="KW-0968">Cytoplasmic vesicle</keyword>
<accession>A0A8P4G3Y3</accession>
<dbReference type="GeneTree" id="ENSGT00940000159285"/>
<keyword evidence="2" id="KW-0677">Repeat</keyword>
<dbReference type="PANTHER" id="PTHR46511">
    <property type="entry name" value="MORN REPEAT-CONTAINING PROTEIN 3"/>
    <property type="match status" value="1"/>
</dbReference>
<organism evidence="6 7">
    <name type="scientific">Dicentrarchus labrax</name>
    <name type="common">European seabass</name>
    <name type="synonym">Morone labrax</name>
    <dbReference type="NCBI Taxonomy" id="13489"/>
    <lineage>
        <taxon>Eukaryota</taxon>
        <taxon>Metazoa</taxon>
        <taxon>Chordata</taxon>
        <taxon>Craniata</taxon>
        <taxon>Vertebrata</taxon>
        <taxon>Euteleostomi</taxon>
        <taxon>Actinopterygii</taxon>
        <taxon>Neopterygii</taxon>
        <taxon>Teleostei</taxon>
        <taxon>Neoteleostei</taxon>
        <taxon>Acanthomorphata</taxon>
        <taxon>Eupercaria</taxon>
        <taxon>Moronidae</taxon>
        <taxon>Dicentrarchus</taxon>
    </lineage>
</organism>
<protein>
    <recommendedName>
        <fullName evidence="4">MORN repeat-containing protein 3</fullName>
    </recommendedName>
</protein>
<evidence type="ECO:0000256" key="4">
    <source>
        <dbReference type="ARBA" id="ARBA00039854"/>
    </source>
</evidence>
<comment type="subcellular location">
    <subcellularLocation>
        <location evidence="1">Cytoplasmic vesicle</location>
        <location evidence="1">Secretory vesicle</location>
        <location evidence="1">Acrosome</location>
    </subcellularLocation>
</comment>
<name>A0A8P4G3Y3_DICLA</name>
<reference evidence="6" key="2">
    <citation type="submission" date="2025-09" db="UniProtKB">
        <authorList>
            <consortium name="Ensembl"/>
        </authorList>
    </citation>
    <scope>IDENTIFICATION</scope>
</reference>
<dbReference type="GO" id="GO:0001669">
    <property type="term" value="C:acrosomal vesicle"/>
    <property type="evidence" value="ECO:0007669"/>
    <property type="project" value="UniProtKB-SubCell"/>
</dbReference>
<proteinExistence type="predicted"/>
<dbReference type="SUPFAM" id="SSF82185">
    <property type="entry name" value="Histone H3 K4-specific methyltransferase SET7/9 N-terminal domain"/>
    <property type="match status" value="2"/>
</dbReference>
<evidence type="ECO:0000256" key="1">
    <source>
        <dbReference type="ARBA" id="ARBA00004218"/>
    </source>
</evidence>
<keyword evidence="7" id="KW-1185">Reference proteome</keyword>
<evidence type="ECO:0000256" key="3">
    <source>
        <dbReference type="ARBA" id="ARBA00023329"/>
    </source>
</evidence>
<comment type="function">
    <text evidence="5">Assembles a suppression complex (suppresome) by tethering SIRT1 and MDM2 to regulate composite modifications of p53/TP53. Confers both deacetylation-mediated functional inactivation, by SIRT1, and ubiquitination-dependent degradation, by MDM2, of p53/TP53, promoting a proliferative and cell survival behaviors. May play a role in the regulation of spermatogenesis.</text>
</comment>
<dbReference type="InterPro" id="IPR052472">
    <property type="entry name" value="MORN3"/>
</dbReference>
<dbReference type="Pfam" id="PF02493">
    <property type="entry name" value="MORN"/>
    <property type="match status" value="7"/>
</dbReference>
<evidence type="ECO:0000256" key="5">
    <source>
        <dbReference type="ARBA" id="ARBA00045851"/>
    </source>
</evidence>
<dbReference type="AlphaFoldDB" id="A0A8P4G3Y3"/>
<dbReference type="PANTHER" id="PTHR46511:SF1">
    <property type="entry name" value="MORN REPEAT-CONTAINING PROTEIN 3"/>
    <property type="match status" value="1"/>
</dbReference>
<dbReference type="SMART" id="SM00698">
    <property type="entry name" value="MORN"/>
    <property type="match status" value="6"/>
</dbReference>
<dbReference type="InterPro" id="IPR003409">
    <property type="entry name" value="MORN"/>
</dbReference>
<dbReference type="Gene3D" id="2.20.110.10">
    <property type="entry name" value="Histone H3 K4-specific methyltransferase SET7/9 N-terminal domain"/>
    <property type="match status" value="2"/>
</dbReference>
<dbReference type="Proteomes" id="UP000694389">
    <property type="component" value="Unassembled WGS sequence"/>
</dbReference>